<keyword evidence="7" id="KW-1185">Reference proteome</keyword>
<dbReference type="GO" id="GO:0009236">
    <property type="term" value="P:cobalamin biosynthetic process"/>
    <property type="evidence" value="ECO:0007669"/>
    <property type="project" value="UniProtKB-KW"/>
</dbReference>
<dbReference type="InterPro" id="IPR006362">
    <property type="entry name" value="Cbl_synth_CobM/CibF"/>
</dbReference>
<dbReference type="InterPro" id="IPR014776">
    <property type="entry name" value="4pyrrole_Mease_sub2"/>
</dbReference>
<accession>A0A385Q1U6</accession>
<comment type="similarity">
    <text evidence="1">Belongs to the precorrin methyltransferase family.</text>
</comment>
<dbReference type="GO" id="GO:0046026">
    <property type="term" value="F:precorrin-4 C11-methyltransferase activity"/>
    <property type="evidence" value="ECO:0007669"/>
    <property type="project" value="UniProtKB-EC"/>
</dbReference>
<organism evidence="6 7">
    <name type="scientific">Lachnoanaerobaculum umeaense</name>
    <dbReference type="NCBI Taxonomy" id="617123"/>
    <lineage>
        <taxon>Bacteria</taxon>
        <taxon>Bacillati</taxon>
        <taxon>Bacillota</taxon>
        <taxon>Clostridia</taxon>
        <taxon>Lachnospirales</taxon>
        <taxon>Lachnospiraceae</taxon>
        <taxon>Lachnoanaerobaculum</taxon>
    </lineage>
</organism>
<sequence length="253" mass="27984">MLYFIGAGAGDPELLTIKGKRIIDSSDVIIYTGSLVNKDLFNDIKKSAELINSAYLNLDEVLKIIFESNEKGLSIARVHTGDPSMYGAIREQMVALDMAGIEYEVIPGVSSVFAGAAALKREFTLPGITQTLILTRMAGRTPVPESESIENLAKIQASMAIFLSIASIDELTKKLMTSYSEDTPAAVVYKASWEDQKIIISTLKNIAKEVKEADINKTALVYVGRFLADEFELSKLYDKNFSHEFREAKNAWR</sequence>
<dbReference type="NCBIfam" id="TIGR01465">
    <property type="entry name" value="cobM_cbiF"/>
    <property type="match status" value="1"/>
</dbReference>
<dbReference type="Proteomes" id="UP000265562">
    <property type="component" value="Chromosome"/>
</dbReference>
<dbReference type="RefSeq" id="WP_111524866.1">
    <property type="nucleotide sequence ID" value="NZ_CP032364.1"/>
</dbReference>
<dbReference type="GO" id="GO:0032259">
    <property type="term" value="P:methylation"/>
    <property type="evidence" value="ECO:0007669"/>
    <property type="project" value="UniProtKB-KW"/>
</dbReference>
<dbReference type="Gene3D" id="3.30.950.10">
    <property type="entry name" value="Methyltransferase, Cobalt-precorrin-4 Transmethylase, Domain 2"/>
    <property type="match status" value="1"/>
</dbReference>
<dbReference type="CDD" id="cd11641">
    <property type="entry name" value="Precorrin-4_C11-MT"/>
    <property type="match status" value="1"/>
</dbReference>
<evidence type="ECO:0000256" key="1">
    <source>
        <dbReference type="ARBA" id="ARBA00005879"/>
    </source>
</evidence>
<keyword evidence="2" id="KW-0169">Cobalamin biosynthesis</keyword>
<dbReference type="PANTHER" id="PTHR45790">
    <property type="entry name" value="SIROHEME SYNTHASE-RELATED"/>
    <property type="match status" value="1"/>
</dbReference>
<dbReference type="InterPro" id="IPR014777">
    <property type="entry name" value="4pyrrole_Mease_sub1"/>
</dbReference>
<dbReference type="InterPro" id="IPR000878">
    <property type="entry name" value="4pyrrol_Mease"/>
</dbReference>
<keyword evidence="5" id="KW-0949">S-adenosyl-L-methionine</keyword>
<dbReference type="SUPFAM" id="SSF53790">
    <property type="entry name" value="Tetrapyrrole methylase"/>
    <property type="match status" value="1"/>
</dbReference>
<dbReference type="InterPro" id="IPR035996">
    <property type="entry name" value="4pyrrol_Methylase_sf"/>
</dbReference>
<protein>
    <submittedName>
        <fullName evidence="6">Precorrin-4 C(11)-methyltransferase</fullName>
        <ecNumber evidence="6">2.1.1.133</ecNumber>
    </submittedName>
</protein>
<dbReference type="KEGG" id="lua:D4A81_06275"/>
<evidence type="ECO:0000256" key="4">
    <source>
        <dbReference type="ARBA" id="ARBA00022679"/>
    </source>
</evidence>
<proteinExistence type="inferred from homology"/>
<evidence type="ECO:0000313" key="6">
    <source>
        <dbReference type="EMBL" id="AYA99574.1"/>
    </source>
</evidence>
<dbReference type="PANTHER" id="PTHR45790:SF4">
    <property type="entry name" value="COBALT-PRECORRIN-4 C(11)-METHYLTRANSFERASE"/>
    <property type="match status" value="1"/>
</dbReference>
<dbReference type="AlphaFoldDB" id="A0A385Q1U6"/>
<dbReference type="EMBL" id="CP032364">
    <property type="protein sequence ID" value="AYA99574.1"/>
    <property type="molecule type" value="Genomic_DNA"/>
</dbReference>
<evidence type="ECO:0000256" key="2">
    <source>
        <dbReference type="ARBA" id="ARBA00022573"/>
    </source>
</evidence>
<dbReference type="Gene3D" id="3.40.1010.10">
    <property type="entry name" value="Cobalt-precorrin-4 Transmethylase, Domain 1"/>
    <property type="match status" value="1"/>
</dbReference>
<keyword evidence="3 6" id="KW-0489">Methyltransferase</keyword>
<gene>
    <name evidence="6" type="primary">cobM</name>
    <name evidence="6" type="ORF">D4A81_06275</name>
</gene>
<evidence type="ECO:0000256" key="3">
    <source>
        <dbReference type="ARBA" id="ARBA00022603"/>
    </source>
</evidence>
<dbReference type="Pfam" id="PF00590">
    <property type="entry name" value="TP_methylase"/>
    <property type="match status" value="1"/>
</dbReference>
<reference evidence="6 7" key="1">
    <citation type="submission" date="2018-09" db="EMBL/GenBank/DDBJ databases">
        <title>Genome sequencing of Lachnoanaerobaculum umeaense DSM 23576.</title>
        <authorList>
            <person name="Kook J.-K."/>
            <person name="Park S.-N."/>
            <person name="Lim Y.K."/>
        </authorList>
    </citation>
    <scope>NUCLEOTIDE SEQUENCE [LARGE SCALE GENOMIC DNA]</scope>
    <source>
        <strain evidence="7">DSM 23576 \ CCUG 58757</strain>
    </source>
</reference>
<evidence type="ECO:0000256" key="5">
    <source>
        <dbReference type="ARBA" id="ARBA00022691"/>
    </source>
</evidence>
<name>A0A385Q1U6_9FIRM</name>
<dbReference type="EC" id="2.1.1.133" evidence="6"/>
<dbReference type="InterPro" id="IPR050161">
    <property type="entry name" value="Siro_Cobalamin_biosynth"/>
</dbReference>
<keyword evidence="4 6" id="KW-0808">Transferase</keyword>
<dbReference type="OrthoDB" id="9815856at2"/>
<evidence type="ECO:0000313" key="7">
    <source>
        <dbReference type="Proteomes" id="UP000265562"/>
    </source>
</evidence>